<feature type="chain" id="PRO_5013836830" evidence="2">
    <location>
        <begin position="22"/>
        <end position="401"/>
    </location>
</feature>
<feature type="region of interest" description="Disordered" evidence="1">
    <location>
        <begin position="211"/>
        <end position="279"/>
    </location>
</feature>
<organism evidence="3">
    <name type="scientific">Spodoptera frugiperda</name>
    <name type="common">Fall armyworm</name>
    <dbReference type="NCBI Taxonomy" id="7108"/>
    <lineage>
        <taxon>Eukaryota</taxon>
        <taxon>Metazoa</taxon>
        <taxon>Ecdysozoa</taxon>
        <taxon>Arthropoda</taxon>
        <taxon>Hexapoda</taxon>
        <taxon>Insecta</taxon>
        <taxon>Pterygota</taxon>
        <taxon>Neoptera</taxon>
        <taxon>Endopterygota</taxon>
        <taxon>Lepidoptera</taxon>
        <taxon>Glossata</taxon>
        <taxon>Ditrysia</taxon>
        <taxon>Noctuoidea</taxon>
        <taxon>Noctuidae</taxon>
        <taxon>Amphipyrinae</taxon>
        <taxon>Spodoptera</taxon>
    </lineage>
</organism>
<feature type="region of interest" description="Disordered" evidence="1">
    <location>
        <begin position="71"/>
        <end position="134"/>
    </location>
</feature>
<dbReference type="AlphaFoldDB" id="A0A2H1WLJ3"/>
<feature type="compositionally biased region" description="Low complexity" evidence="1">
    <location>
        <begin position="267"/>
        <end position="279"/>
    </location>
</feature>
<protein>
    <submittedName>
        <fullName evidence="3">SFRICE_022763</fullName>
    </submittedName>
</protein>
<feature type="region of interest" description="Disordered" evidence="1">
    <location>
        <begin position="308"/>
        <end position="328"/>
    </location>
</feature>
<keyword evidence="2" id="KW-0732">Signal</keyword>
<gene>
    <name evidence="3" type="ORF">SFRICE_022763</name>
</gene>
<evidence type="ECO:0000256" key="1">
    <source>
        <dbReference type="SAM" id="MobiDB-lite"/>
    </source>
</evidence>
<feature type="compositionally biased region" description="Basic and acidic residues" evidence="1">
    <location>
        <begin position="257"/>
        <end position="266"/>
    </location>
</feature>
<feature type="compositionally biased region" description="Basic and acidic residues" evidence="1">
    <location>
        <begin position="232"/>
        <end position="244"/>
    </location>
</feature>
<evidence type="ECO:0000313" key="3">
    <source>
        <dbReference type="EMBL" id="SOQ53945.1"/>
    </source>
</evidence>
<reference evidence="3" key="1">
    <citation type="submission" date="2016-07" db="EMBL/GenBank/DDBJ databases">
        <authorList>
            <person name="Bretaudeau A."/>
        </authorList>
    </citation>
    <scope>NUCLEOTIDE SEQUENCE</scope>
    <source>
        <strain evidence="3">Rice</strain>
        <tissue evidence="3">Whole body</tissue>
    </source>
</reference>
<evidence type="ECO:0000256" key="2">
    <source>
        <dbReference type="SAM" id="SignalP"/>
    </source>
</evidence>
<feature type="signal peptide" evidence="2">
    <location>
        <begin position="1"/>
        <end position="21"/>
    </location>
</feature>
<dbReference type="EMBL" id="ODYU01009476">
    <property type="protein sequence ID" value="SOQ53945.1"/>
    <property type="molecule type" value="Genomic_DNA"/>
</dbReference>
<sequence length="401" mass="44102">MQRTLVALFAVFARLVGQLHGAPAVQHLAAADNGQKTPNKTVDFLNIIKDDLRRNNDDYAALEHNLFLETPASESPPKVERQPVSLPPANRIPVGGSELRRPSSSPGLRLVSLPGVPPPRPGPAATGARPAHLVSQPSRVIPRKPLGAPPHRLQRPRPALHVPINTRRGVNMTMKNGTFHYGHMPPNATQFRSYTHSKHYKKVRVDKLKRLVDKGKHRMKNHAGRTGPDTANEEHGAPAEKAVEGGDEAETEANTPEMEHEERTTTEHTPGTEDTPETTTLSLGELLATTDRAHQVKKDIGHELSKLRQHEEHHPQSPSPDQLDMAPARGPSITLIRFKGRLCQRSMLNMEGPTYGKDGNMVIGAYDPENARGYEFDDTTPANPILPRCCNCCKKSVLGCQ</sequence>
<accession>A0A2H1WLJ3</accession>
<proteinExistence type="predicted"/>
<name>A0A2H1WLJ3_SPOFR</name>